<dbReference type="Gene3D" id="2.40.30.170">
    <property type="match status" value="1"/>
</dbReference>
<comment type="caution">
    <text evidence="2">The sequence shown here is derived from an EMBL/GenBank/DDBJ whole genome shotgun (WGS) entry which is preliminary data.</text>
</comment>
<keyword evidence="3" id="KW-1185">Reference proteome</keyword>
<protein>
    <submittedName>
        <fullName evidence="2">Efflux transporter periplasmic adaptor subunit</fullName>
    </submittedName>
</protein>
<dbReference type="InterPro" id="IPR058625">
    <property type="entry name" value="MdtA-like_BSH"/>
</dbReference>
<dbReference type="SUPFAM" id="SSF111369">
    <property type="entry name" value="HlyD-like secretion proteins"/>
    <property type="match status" value="1"/>
</dbReference>
<dbReference type="Pfam" id="PF25917">
    <property type="entry name" value="BSH_RND"/>
    <property type="match status" value="1"/>
</dbReference>
<gene>
    <name evidence="2" type="ORF">DNU06_05660</name>
</gene>
<dbReference type="RefSeq" id="WP_111062255.1">
    <property type="nucleotide sequence ID" value="NZ_JBHUCU010000002.1"/>
</dbReference>
<dbReference type="Gene3D" id="1.10.287.470">
    <property type="entry name" value="Helix hairpin bin"/>
    <property type="match status" value="1"/>
</dbReference>
<dbReference type="PANTHER" id="PTHR30469:SF15">
    <property type="entry name" value="HLYD FAMILY OF SECRETION PROTEINS"/>
    <property type="match status" value="1"/>
</dbReference>
<feature type="domain" description="Multidrug resistance protein MdtA-like barrel-sandwich hybrid" evidence="1">
    <location>
        <begin position="69"/>
        <end position="215"/>
    </location>
</feature>
<reference evidence="2 3" key="1">
    <citation type="submission" date="2018-06" db="EMBL/GenBank/DDBJ databases">
        <title>The draft genome sequence of Crocinitomix sp. SM1701.</title>
        <authorList>
            <person name="Zhang X."/>
        </authorList>
    </citation>
    <scope>NUCLEOTIDE SEQUENCE [LARGE SCALE GENOMIC DNA]</scope>
    <source>
        <strain evidence="2 3">SM1701</strain>
    </source>
</reference>
<sequence>MRKIIITISGIAILALGFLVNRLLANSKKEPENKIENSVASVYVQTAENKLVPLQIPTSGSILAKDRMEIYAEVTGVFQQGNKAFKAGTAFSKGATLIQINNDEFKASVISQRAAFKNAITGILPDLQFDYPASFDMWNDYLNAIDIESDLPELPKVKSEQESHYITGKNISTTYYNIKNLETRLKKYTIRAPFSGVLVQTAVTVGSLVNQGQKLGEFIRPGVYELELNVNATLKDLLQIGKSVKLNNIDKTKSWTGRVVRINPQVNTSTQTIQIFVEVSGKDLSEGEFIEADIDAQDVVDAIEISRSLLVNNQAIYVVIDQELSLLPVEIIFDNANTAIVKGIADGTKMLSKPVPGAFEGMKVSIIQ</sequence>
<dbReference type="AlphaFoldDB" id="A0A2W1NR18"/>
<evidence type="ECO:0000259" key="1">
    <source>
        <dbReference type="Pfam" id="PF25917"/>
    </source>
</evidence>
<evidence type="ECO:0000313" key="2">
    <source>
        <dbReference type="EMBL" id="PZE18102.1"/>
    </source>
</evidence>
<dbReference type="GO" id="GO:1990281">
    <property type="term" value="C:efflux pump complex"/>
    <property type="evidence" value="ECO:0007669"/>
    <property type="project" value="TreeGrafter"/>
</dbReference>
<dbReference type="Gene3D" id="2.40.50.100">
    <property type="match status" value="1"/>
</dbReference>
<accession>A0A2W1NR18</accession>
<dbReference type="EMBL" id="QKSB01000002">
    <property type="protein sequence ID" value="PZE18102.1"/>
    <property type="molecule type" value="Genomic_DNA"/>
</dbReference>
<dbReference type="GO" id="GO:0015562">
    <property type="term" value="F:efflux transmembrane transporter activity"/>
    <property type="evidence" value="ECO:0007669"/>
    <property type="project" value="TreeGrafter"/>
</dbReference>
<organism evidence="2 3">
    <name type="scientific">Putridiphycobacter roseus</name>
    <dbReference type="NCBI Taxonomy" id="2219161"/>
    <lineage>
        <taxon>Bacteria</taxon>
        <taxon>Pseudomonadati</taxon>
        <taxon>Bacteroidota</taxon>
        <taxon>Flavobacteriia</taxon>
        <taxon>Flavobacteriales</taxon>
        <taxon>Crocinitomicaceae</taxon>
        <taxon>Putridiphycobacter</taxon>
    </lineage>
</organism>
<evidence type="ECO:0000313" key="3">
    <source>
        <dbReference type="Proteomes" id="UP000249248"/>
    </source>
</evidence>
<dbReference type="Proteomes" id="UP000249248">
    <property type="component" value="Unassembled WGS sequence"/>
</dbReference>
<proteinExistence type="predicted"/>
<dbReference type="OrthoDB" id="1114717at2"/>
<name>A0A2W1NR18_9FLAO</name>
<dbReference type="PANTHER" id="PTHR30469">
    <property type="entry name" value="MULTIDRUG RESISTANCE PROTEIN MDTA"/>
    <property type="match status" value="1"/>
</dbReference>